<dbReference type="Gene3D" id="3.30.200.20">
    <property type="entry name" value="Phosphorylase Kinase, domain 1"/>
    <property type="match status" value="1"/>
</dbReference>
<name>A0A2P4NNY9_9EURY</name>
<reference evidence="2" key="1">
    <citation type="submission" date="2017-08" db="EMBL/GenBank/DDBJ databases">
        <title>Haloferax marisrubri sp. nov., isolated from the Discovery deep brine-seawater interface in the Red Sea.</title>
        <authorList>
            <person name="Zhang G."/>
            <person name="Stingl U."/>
        </authorList>
    </citation>
    <scope>NUCLEOTIDE SEQUENCE [LARGE SCALE GENOMIC DNA]</scope>
    <source>
        <strain evidence="2">SB3</strain>
    </source>
</reference>
<dbReference type="AlphaFoldDB" id="A0A2P4NNY9"/>
<proteinExistence type="predicted"/>
<dbReference type="RefSeq" id="WP_058567470.1">
    <property type="nucleotide sequence ID" value="NZ_LOPW02000017.1"/>
</dbReference>
<sequence>MDPVATVLAREFPERRVAATARVPNGNHKRTAVATFADGGEVVVQTATDAAALALEADLSRAVRERTTIPVPRVLASGALDGFGYVVVERAAGDELHERFVSLDSATRRRVARSFGVGLGQLHEQFTFDGYGRLVRSARGGQRADGGEPAAGGVAFESETATDRGFDAASADGSDWETWFSAYVREGITALPAAFDGLRERLADAVAAASLPANPPSRLYPWDFRPGNALVADGRVTAVLDWGQPMAAAPGLAVAKVEHLVADWYVEDGAPFRRAFRAGYESVRPLPAVPRAYRVAAVAHSAVDSAGEVTRPGYPERTGAAALDFHRDRLDALL</sequence>
<organism evidence="2 3">
    <name type="scientific">Haloferax marisrubri</name>
    <dbReference type="NCBI Taxonomy" id="1544719"/>
    <lineage>
        <taxon>Archaea</taxon>
        <taxon>Methanobacteriati</taxon>
        <taxon>Methanobacteriota</taxon>
        <taxon>Stenosarchaea group</taxon>
        <taxon>Halobacteria</taxon>
        <taxon>Halobacteriales</taxon>
        <taxon>Haloferacaceae</taxon>
        <taxon>Haloferax</taxon>
    </lineage>
</organism>
<keyword evidence="3" id="KW-1185">Reference proteome</keyword>
<accession>A0A2P4NNY9</accession>
<dbReference type="GO" id="GO:0016740">
    <property type="term" value="F:transferase activity"/>
    <property type="evidence" value="ECO:0007669"/>
    <property type="project" value="UniProtKB-KW"/>
</dbReference>
<dbReference type="Gene3D" id="3.90.1200.10">
    <property type="match status" value="1"/>
</dbReference>
<dbReference type="InterPro" id="IPR002575">
    <property type="entry name" value="Aminoglycoside_PTrfase"/>
</dbReference>
<feature type="domain" description="Aminoglycoside phosphotransferase" evidence="1">
    <location>
        <begin position="23"/>
        <end position="288"/>
    </location>
</feature>
<evidence type="ECO:0000313" key="3">
    <source>
        <dbReference type="Proteomes" id="UP000053621"/>
    </source>
</evidence>
<dbReference type="OrthoDB" id="350437at2157"/>
<dbReference type="SUPFAM" id="SSF56112">
    <property type="entry name" value="Protein kinase-like (PK-like)"/>
    <property type="match status" value="1"/>
</dbReference>
<evidence type="ECO:0000259" key="1">
    <source>
        <dbReference type="Pfam" id="PF01636"/>
    </source>
</evidence>
<dbReference type="PANTHER" id="PTHR21310:SF15">
    <property type="entry name" value="AMINOGLYCOSIDE PHOSPHOTRANSFERASE DOMAIN-CONTAINING PROTEIN"/>
    <property type="match status" value="1"/>
</dbReference>
<dbReference type="Pfam" id="PF01636">
    <property type="entry name" value="APH"/>
    <property type="match status" value="1"/>
</dbReference>
<evidence type="ECO:0000313" key="2">
    <source>
        <dbReference type="EMBL" id="POG54851.1"/>
    </source>
</evidence>
<comment type="caution">
    <text evidence="2">The sequence shown here is derived from an EMBL/GenBank/DDBJ whole genome shotgun (WGS) entry which is preliminary data.</text>
</comment>
<dbReference type="EMBL" id="LOPW02000017">
    <property type="protein sequence ID" value="POG54851.1"/>
    <property type="molecule type" value="Genomic_DNA"/>
</dbReference>
<dbReference type="InterPro" id="IPR051678">
    <property type="entry name" value="AGP_Transferase"/>
</dbReference>
<dbReference type="InterPro" id="IPR011009">
    <property type="entry name" value="Kinase-like_dom_sf"/>
</dbReference>
<protein>
    <submittedName>
        <fullName evidence="2">Phosphotransferase</fullName>
    </submittedName>
</protein>
<dbReference type="Proteomes" id="UP000053621">
    <property type="component" value="Unassembled WGS sequence"/>
</dbReference>
<gene>
    <name evidence="2" type="ORF">AUR65_014105</name>
</gene>
<dbReference type="PANTHER" id="PTHR21310">
    <property type="entry name" value="AMINOGLYCOSIDE PHOSPHOTRANSFERASE-RELATED-RELATED"/>
    <property type="match status" value="1"/>
</dbReference>